<organism evidence="3 4">
    <name type="scientific">Leptolyngbya iicbica LK</name>
    <dbReference type="NCBI Taxonomy" id="2294035"/>
    <lineage>
        <taxon>Bacteria</taxon>
        <taxon>Bacillati</taxon>
        <taxon>Cyanobacteriota</taxon>
        <taxon>Cyanophyceae</taxon>
        <taxon>Leptolyngbyales</taxon>
        <taxon>Leptolyngbyaceae</taxon>
        <taxon>Leptolyngbya group</taxon>
        <taxon>Leptolyngbya</taxon>
        <taxon>Leptolyngbya iicbica</taxon>
    </lineage>
</organism>
<evidence type="ECO:0000313" key="4">
    <source>
        <dbReference type="Proteomes" id="UP000292459"/>
    </source>
</evidence>
<dbReference type="Gene3D" id="3.20.20.450">
    <property type="entry name" value="EAL domain"/>
    <property type="match status" value="1"/>
</dbReference>
<protein>
    <submittedName>
        <fullName evidence="3">Bifunctional diguanylate cyclase/phosphodiesterase</fullName>
    </submittedName>
</protein>
<dbReference type="Pfam" id="PF00990">
    <property type="entry name" value="GGDEF"/>
    <property type="match status" value="1"/>
</dbReference>
<gene>
    <name evidence="3" type="ORF">DYY88_06640</name>
</gene>
<dbReference type="SUPFAM" id="SSF55073">
    <property type="entry name" value="Nucleotide cyclase"/>
    <property type="match status" value="1"/>
</dbReference>
<dbReference type="InterPro" id="IPR043128">
    <property type="entry name" value="Rev_trsase/Diguanyl_cyclase"/>
</dbReference>
<dbReference type="PANTHER" id="PTHR44757">
    <property type="entry name" value="DIGUANYLATE CYCLASE DGCP"/>
    <property type="match status" value="1"/>
</dbReference>
<dbReference type="PROSITE" id="PS50887">
    <property type="entry name" value="GGDEF"/>
    <property type="match status" value="1"/>
</dbReference>
<dbReference type="EMBL" id="QVFV01000001">
    <property type="protein sequence ID" value="RZM82871.1"/>
    <property type="molecule type" value="Genomic_DNA"/>
</dbReference>
<dbReference type="Pfam" id="PF00563">
    <property type="entry name" value="EAL"/>
    <property type="match status" value="1"/>
</dbReference>
<name>A0A4Q7EGX3_9CYAN</name>
<dbReference type="RefSeq" id="WP_052288299.1">
    <property type="nucleotide sequence ID" value="NZ_QVFV01000001.1"/>
</dbReference>
<feature type="domain" description="GGDEF" evidence="2">
    <location>
        <begin position="163"/>
        <end position="297"/>
    </location>
</feature>
<dbReference type="PROSITE" id="PS50883">
    <property type="entry name" value="EAL"/>
    <property type="match status" value="1"/>
</dbReference>
<dbReference type="InterPro" id="IPR000160">
    <property type="entry name" value="GGDEF_dom"/>
</dbReference>
<dbReference type="CDD" id="cd01948">
    <property type="entry name" value="EAL"/>
    <property type="match status" value="1"/>
</dbReference>
<comment type="caution">
    <text evidence="3">The sequence shown here is derived from an EMBL/GenBank/DDBJ whole genome shotgun (WGS) entry which is preliminary data.</text>
</comment>
<accession>A0A4Q7EGX3</accession>
<dbReference type="InterPro" id="IPR029787">
    <property type="entry name" value="Nucleotide_cyclase"/>
</dbReference>
<dbReference type="CDD" id="cd01949">
    <property type="entry name" value="GGDEF"/>
    <property type="match status" value="1"/>
</dbReference>
<keyword evidence="4" id="KW-1185">Reference proteome</keyword>
<evidence type="ECO:0000313" key="3">
    <source>
        <dbReference type="EMBL" id="RZM82871.1"/>
    </source>
</evidence>
<dbReference type="SMART" id="SM00052">
    <property type="entry name" value="EAL"/>
    <property type="match status" value="1"/>
</dbReference>
<proteinExistence type="predicted"/>
<dbReference type="NCBIfam" id="TIGR00254">
    <property type="entry name" value="GGDEF"/>
    <property type="match status" value="1"/>
</dbReference>
<dbReference type="AlphaFoldDB" id="A0A4Q7EGX3"/>
<sequence>MDIFKSLFDRCCDAVVIVNEQAELIYANLAACQLLDDPSGVLTAMPGQDEGQLWEKQQGRLIEQSGSLLQAVLAHEPVLHQEFLLQRSHTATWLAVTSQAFHLPSLDFHGVLLLMHEVNPSPDSDDLRSSLASRDVLASLINRSILMDRIQQALQQDHQTQQGGIAILCVDITRLKTVNDAFGYLAGDRLLVEIVARLSSSLRPKDVIARLGGDEFIVLLEDIETEAAAIAMAEALHAQMATPFVINGCEIGIGLNIGISLSRAQILDADTLLRQADRAMTEAKCHFGERYRIFAGELTTSPEDTLHLEMSLKQAIEKGEMYLEYQPMVLVRMQEIIGVESLVRWQHPEQGSLSPGQFINIAERTGLIIPLGWWVLEESCRQLKEWQETIPQAQNLFVSVNMSSQQFAQPDVLDRIKAILQRTRLSPQSLKIEMTESVLINNSESIIEILAAIRDLGIRLSVDDFGTGYSSLSYLHRFPVDTLKIDRSFLENADSDYEKLEILQSVVRLAWNLGLEVVAEGIETPKHLAQVQALRCESGQGFLFSRPLNKTAMEAILQSQATAS</sequence>
<dbReference type="InterPro" id="IPR052155">
    <property type="entry name" value="Biofilm_reg_signaling"/>
</dbReference>
<dbReference type="SUPFAM" id="SSF141868">
    <property type="entry name" value="EAL domain-like"/>
    <property type="match status" value="1"/>
</dbReference>
<dbReference type="OrthoDB" id="442691at2"/>
<dbReference type="InterPro" id="IPR035919">
    <property type="entry name" value="EAL_sf"/>
</dbReference>
<evidence type="ECO:0000259" key="2">
    <source>
        <dbReference type="PROSITE" id="PS50887"/>
    </source>
</evidence>
<dbReference type="PANTHER" id="PTHR44757:SF2">
    <property type="entry name" value="BIOFILM ARCHITECTURE MAINTENANCE PROTEIN MBAA"/>
    <property type="match status" value="1"/>
</dbReference>
<feature type="domain" description="EAL" evidence="1">
    <location>
        <begin position="305"/>
        <end position="561"/>
    </location>
</feature>
<dbReference type="SMART" id="SM00267">
    <property type="entry name" value="GGDEF"/>
    <property type="match status" value="1"/>
</dbReference>
<dbReference type="InterPro" id="IPR001633">
    <property type="entry name" value="EAL_dom"/>
</dbReference>
<reference evidence="3 4" key="1">
    <citation type="submission" date="2018-11" db="EMBL/GenBank/DDBJ databases">
        <title>Whole genome sequencing of an environmental sample.</title>
        <authorList>
            <person name="Sarangi A.N."/>
            <person name="Singh D."/>
            <person name="Tripathy S."/>
        </authorList>
    </citation>
    <scope>NUCLEOTIDE SEQUENCE [LARGE SCALE GENOMIC DNA]</scope>
    <source>
        <strain evidence="3 4">Lakshadweep</strain>
    </source>
</reference>
<dbReference type="Gene3D" id="3.30.70.270">
    <property type="match status" value="1"/>
</dbReference>
<dbReference type="Proteomes" id="UP000292459">
    <property type="component" value="Unassembled WGS sequence"/>
</dbReference>
<evidence type="ECO:0000259" key="1">
    <source>
        <dbReference type="PROSITE" id="PS50883"/>
    </source>
</evidence>